<keyword evidence="1 6" id="KW-0645">Protease</keyword>
<evidence type="ECO:0000259" key="7">
    <source>
        <dbReference type="Pfam" id="PF01435"/>
    </source>
</evidence>
<keyword evidence="4 6" id="KW-0862">Zinc</keyword>
<evidence type="ECO:0000313" key="8">
    <source>
        <dbReference type="EMBL" id="CAF9917222.1"/>
    </source>
</evidence>
<dbReference type="InterPro" id="IPR001915">
    <property type="entry name" value="Peptidase_M48"/>
</dbReference>
<reference evidence="8" key="1">
    <citation type="submission" date="2021-03" db="EMBL/GenBank/DDBJ databases">
        <authorList>
            <person name="Tagirdzhanova G."/>
        </authorList>
    </citation>
    <scope>NUCLEOTIDE SEQUENCE</scope>
</reference>
<evidence type="ECO:0000256" key="2">
    <source>
        <dbReference type="ARBA" id="ARBA00022723"/>
    </source>
</evidence>
<evidence type="ECO:0000256" key="1">
    <source>
        <dbReference type="ARBA" id="ARBA00022670"/>
    </source>
</evidence>
<dbReference type="AlphaFoldDB" id="A0A8H3F720"/>
<dbReference type="GO" id="GO:0006515">
    <property type="term" value="P:protein quality control for misfolded or incompletely synthesized proteins"/>
    <property type="evidence" value="ECO:0007669"/>
    <property type="project" value="TreeGrafter"/>
</dbReference>
<evidence type="ECO:0000256" key="3">
    <source>
        <dbReference type="ARBA" id="ARBA00022801"/>
    </source>
</evidence>
<evidence type="ECO:0000256" key="5">
    <source>
        <dbReference type="ARBA" id="ARBA00023049"/>
    </source>
</evidence>
<comment type="caution">
    <text evidence="8">The sequence shown here is derived from an EMBL/GenBank/DDBJ whole genome shotgun (WGS) entry which is preliminary data.</text>
</comment>
<evidence type="ECO:0000313" key="9">
    <source>
        <dbReference type="Proteomes" id="UP000664534"/>
    </source>
</evidence>
<dbReference type="PANTHER" id="PTHR22726:SF1">
    <property type="entry name" value="METALLOENDOPEPTIDASE OMA1, MITOCHONDRIAL"/>
    <property type="match status" value="1"/>
</dbReference>
<evidence type="ECO:0000256" key="6">
    <source>
        <dbReference type="RuleBase" id="RU003983"/>
    </source>
</evidence>
<dbReference type="EMBL" id="CAJPDT010000018">
    <property type="protein sequence ID" value="CAF9917222.1"/>
    <property type="molecule type" value="Genomic_DNA"/>
</dbReference>
<protein>
    <recommendedName>
        <fullName evidence="7">Peptidase M48 domain-containing protein</fullName>
    </recommendedName>
</protein>
<organism evidence="8 9">
    <name type="scientific">Imshaugia aleurites</name>
    <dbReference type="NCBI Taxonomy" id="172621"/>
    <lineage>
        <taxon>Eukaryota</taxon>
        <taxon>Fungi</taxon>
        <taxon>Dikarya</taxon>
        <taxon>Ascomycota</taxon>
        <taxon>Pezizomycotina</taxon>
        <taxon>Lecanoromycetes</taxon>
        <taxon>OSLEUM clade</taxon>
        <taxon>Lecanoromycetidae</taxon>
        <taxon>Lecanorales</taxon>
        <taxon>Lecanorineae</taxon>
        <taxon>Parmeliaceae</taxon>
        <taxon>Imshaugia</taxon>
    </lineage>
</organism>
<accession>A0A8H3F720</accession>
<keyword evidence="2" id="KW-0479">Metal-binding</keyword>
<keyword evidence="3 6" id="KW-0378">Hydrolase</keyword>
<dbReference type="InterPro" id="IPR051156">
    <property type="entry name" value="Mito/Outer_Membr_Metalloprot"/>
</dbReference>
<dbReference type="Proteomes" id="UP000664534">
    <property type="component" value="Unassembled WGS sequence"/>
</dbReference>
<dbReference type="Pfam" id="PF01435">
    <property type="entry name" value="Peptidase_M48"/>
    <property type="match status" value="1"/>
</dbReference>
<feature type="domain" description="Peptidase M48" evidence="7">
    <location>
        <begin position="145"/>
        <end position="318"/>
    </location>
</feature>
<dbReference type="Gene3D" id="3.30.2010.10">
    <property type="entry name" value="Metalloproteases ('zincins'), catalytic domain"/>
    <property type="match status" value="1"/>
</dbReference>
<proteinExistence type="inferred from homology"/>
<dbReference type="CDD" id="cd07331">
    <property type="entry name" value="M48C_Oma1_like"/>
    <property type="match status" value="1"/>
</dbReference>
<dbReference type="GO" id="GO:0004222">
    <property type="term" value="F:metalloendopeptidase activity"/>
    <property type="evidence" value="ECO:0007669"/>
    <property type="project" value="InterPro"/>
</dbReference>
<dbReference type="PANTHER" id="PTHR22726">
    <property type="entry name" value="METALLOENDOPEPTIDASE OMA1"/>
    <property type="match status" value="1"/>
</dbReference>
<comment type="similarity">
    <text evidence="6">Belongs to the peptidase M48 family.</text>
</comment>
<dbReference type="GO" id="GO:0005743">
    <property type="term" value="C:mitochondrial inner membrane"/>
    <property type="evidence" value="ECO:0007669"/>
    <property type="project" value="TreeGrafter"/>
</dbReference>
<name>A0A8H3F720_9LECA</name>
<dbReference type="GO" id="GO:0034982">
    <property type="term" value="P:mitochondrial protein processing"/>
    <property type="evidence" value="ECO:0007669"/>
    <property type="project" value="TreeGrafter"/>
</dbReference>
<sequence>MPPRLSPRSLHSIQPSNSLGFLHPPSPMLHALPHRPVFSKTPVRPASQQGTRWTQYRRTQYRRTQYNRFGNAQTNQNVRYGVGAVGVALGGFYYYNREQVPITGRRRFNCISPAWEEELAKLEYRMIMQAYGREILQPSHPDSRMVTKVLQRLIPAAGLEGQKWEVRVIDDPDEQNAFVLPGGKVFVFSGILPICAGEDGVAAVLGHEIAHNVAHHTAEKVSKRWPINLSALLLTFQFDIPGQLAQSIVDLVLEKPNSRTMESEADYIGLLMMAQACYDPNAAVGLWERMAEAERHAPPQFLSTHPSNENRKAVIQQWLPQAQQKRDESKCGSTIGYVQEFRRAFALEDDFTRAPKHVDEWVW</sequence>
<gene>
    <name evidence="8" type="ORF">IMSHALPRED_003508</name>
</gene>
<keyword evidence="9" id="KW-1185">Reference proteome</keyword>
<comment type="cofactor">
    <cofactor evidence="6">
        <name>Zn(2+)</name>
        <dbReference type="ChEBI" id="CHEBI:29105"/>
    </cofactor>
    <text evidence="6">Binds 1 zinc ion per subunit.</text>
</comment>
<dbReference type="GO" id="GO:0046872">
    <property type="term" value="F:metal ion binding"/>
    <property type="evidence" value="ECO:0007669"/>
    <property type="project" value="UniProtKB-KW"/>
</dbReference>
<evidence type="ECO:0000256" key="4">
    <source>
        <dbReference type="ARBA" id="ARBA00022833"/>
    </source>
</evidence>
<keyword evidence="5 6" id="KW-0482">Metalloprotease</keyword>
<dbReference type="OrthoDB" id="7464992at2759"/>